<evidence type="ECO:0000256" key="8">
    <source>
        <dbReference type="SAM" id="Phobius"/>
    </source>
</evidence>
<feature type="transmembrane region" description="Helical" evidence="8">
    <location>
        <begin position="94"/>
        <end position="117"/>
    </location>
</feature>
<evidence type="ECO:0000256" key="2">
    <source>
        <dbReference type="ARBA" id="ARBA00022448"/>
    </source>
</evidence>
<evidence type="ECO:0000256" key="7">
    <source>
        <dbReference type="ARBA" id="ARBA00023136"/>
    </source>
</evidence>
<comment type="caution">
    <text evidence="10">The sequence shown here is derived from an EMBL/GenBank/DDBJ whole genome shotgun (WGS) entry which is preliminary data.</text>
</comment>
<dbReference type="Pfam" id="PF00999">
    <property type="entry name" value="Na_H_Exchanger"/>
    <property type="match status" value="1"/>
</dbReference>
<keyword evidence="11" id="KW-1185">Reference proteome</keyword>
<feature type="transmembrane region" description="Helical" evidence="8">
    <location>
        <begin position="347"/>
        <end position="366"/>
    </location>
</feature>
<evidence type="ECO:0000256" key="5">
    <source>
        <dbReference type="ARBA" id="ARBA00022989"/>
    </source>
</evidence>
<evidence type="ECO:0000259" key="9">
    <source>
        <dbReference type="Pfam" id="PF00999"/>
    </source>
</evidence>
<evidence type="ECO:0000256" key="1">
    <source>
        <dbReference type="ARBA" id="ARBA00004651"/>
    </source>
</evidence>
<sequence>MDTLMLLFIVVGLAVFVMAWMPTVSKETGISYSIFYTAGGYLIYMLFPESLPNPLPQQNEAATLHLTELIVIFSLMGAGIKLERRFSLKGWAVPLRLLGIAMLLCIGLTTFLGYFYLGLTLSSAVLLGAALAPTDPVLAADVQVGPPNEKSSSETKFALTAEAGMNDGLAFPFTWLAISFAMLGTSESEGLVHWFTFHLVYKIAIGLALGWMAGYTVGHLLFSFSKKHKILYTRDGFLAIGLTLLVYGITEACEGYGFISTFVCALTMRSYERKHKYHEEMHSFTEQIERLLLAILLILFGGALYAGILDPLDWRMAAFVCLFIFVIRPATAYLSLVGTSLAKKERLAISFFGIRGMGSIFYLAFALGEFEFDSKDELWATLAFAVALSILVHGLSANSVMRKLRGYETNSRSEGEENPARIAT</sequence>
<dbReference type="PANTHER" id="PTHR32507">
    <property type="entry name" value="NA(+)/H(+) ANTIPORTER 1"/>
    <property type="match status" value="1"/>
</dbReference>
<evidence type="ECO:0000256" key="3">
    <source>
        <dbReference type="ARBA" id="ARBA00022449"/>
    </source>
</evidence>
<feature type="transmembrane region" description="Helical" evidence="8">
    <location>
        <begin position="314"/>
        <end position="335"/>
    </location>
</feature>
<reference evidence="10 11" key="1">
    <citation type="submission" date="2021-03" db="EMBL/GenBank/DDBJ databases">
        <title>novel species isolated from a fishpond in China.</title>
        <authorList>
            <person name="Lu H."/>
            <person name="Cai Z."/>
        </authorList>
    </citation>
    <scope>NUCLEOTIDE SEQUENCE [LARGE SCALE GENOMIC DNA]</scope>
    <source>
        <strain evidence="10 11">JCM 31546</strain>
    </source>
</reference>
<name>A0ABS3BQI1_9BACT</name>
<feature type="domain" description="Cation/H+ exchanger transmembrane" evidence="9">
    <location>
        <begin position="16"/>
        <end position="402"/>
    </location>
</feature>
<feature type="transmembrane region" description="Helical" evidence="8">
    <location>
        <begin position="6"/>
        <end position="23"/>
    </location>
</feature>
<dbReference type="EMBL" id="JAFKCW010000002">
    <property type="protein sequence ID" value="MBN7801553.1"/>
    <property type="molecule type" value="Genomic_DNA"/>
</dbReference>
<evidence type="ECO:0000313" key="10">
    <source>
        <dbReference type="EMBL" id="MBN7801553.1"/>
    </source>
</evidence>
<evidence type="ECO:0000313" key="11">
    <source>
        <dbReference type="Proteomes" id="UP000664698"/>
    </source>
</evidence>
<keyword evidence="4 8" id="KW-0812">Transmembrane</keyword>
<keyword evidence="2" id="KW-0813">Transport</keyword>
<dbReference type="Proteomes" id="UP000664698">
    <property type="component" value="Unassembled WGS sequence"/>
</dbReference>
<feature type="transmembrane region" description="Helical" evidence="8">
    <location>
        <begin position="291"/>
        <end position="308"/>
    </location>
</feature>
<dbReference type="RefSeq" id="WP_206569531.1">
    <property type="nucleotide sequence ID" value="NZ_JAFKCW010000002.1"/>
</dbReference>
<feature type="transmembrane region" description="Helical" evidence="8">
    <location>
        <begin position="199"/>
        <end position="224"/>
    </location>
</feature>
<feature type="transmembrane region" description="Helical" evidence="8">
    <location>
        <begin position="231"/>
        <end position="249"/>
    </location>
</feature>
<keyword evidence="5 8" id="KW-1133">Transmembrane helix</keyword>
<keyword evidence="7 8" id="KW-0472">Membrane</keyword>
<feature type="transmembrane region" description="Helical" evidence="8">
    <location>
        <begin position="378"/>
        <end position="395"/>
    </location>
</feature>
<feature type="transmembrane region" description="Helical" evidence="8">
    <location>
        <begin position="62"/>
        <end position="82"/>
    </location>
</feature>
<dbReference type="InterPro" id="IPR006153">
    <property type="entry name" value="Cation/H_exchanger_TM"/>
</dbReference>
<dbReference type="PANTHER" id="PTHR32507:SF8">
    <property type="entry name" value="CNH1P"/>
    <property type="match status" value="1"/>
</dbReference>
<protein>
    <submittedName>
        <fullName evidence="10">Cation:proton antiporter</fullName>
    </submittedName>
</protein>
<keyword evidence="3" id="KW-0050">Antiport</keyword>
<feature type="transmembrane region" description="Helical" evidence="8">
    <location>
        <begin position="30"/>
        <end position="47"/>
    </location>
</feature>
<comment type="subcellular location">
    <subcellularLocation>
        <location evidence="1">Cell membrane</location>
        <topology evidence="1">Multi-pass membrane protein</topology>
    </subcellularLocation>
</comment>
<keyword evidence="6" id="KW-0406">Ion transport</keyword>
<organism evidence="10 11">
    <name type="scientific">Algoriphagus aestuariicola</name>
    <dbReference type="NCBI Taxonomy" id="1852016"/>
    <lineage>
        <taxon>Bacteria</taxon>
        <taxon>Pseudomonadati</taxon>
        <taxon>Bacteroidota</taxon>
        <taxon>Cytophagia</taxon>
        <taxon>Cytophagales</taxon>
        <taxon>Cyclobacteriaceae</taxon>
        <taxon>Algoriphagus</taxon>
    </lineage>
</organism>
<evidence type="ECO:0000256" key="4">
    <source>
        <dbReference type="ARBA" id="ARBA00022692"/>
    </source>
</evidence>
<accession>A0ABS3BQI1</accession>
<evidence type="ECO:0000256" key="6">
    <source>
        <dbReference type="ARBA" id="ARBA00023065"/>
    </source>
</evidence>
<proteinExistence type="predicted"/>
<gene>
    <name evidence="10" type="ORF">J0A67_11815</name>
</gene>